<gene>
    <name evidence="2" type="ORF">HGI30_11445</name>
</gene>
<dbReference type="KEGG" id="palr:HGI30_11445"/>
<accession>A0A6H2GYB0</accession>
<sequence>MLVPVLILAAAAACAIAFWLHRRQTGSRPRSNVVALDEARRRKGKPSRADGRGKTQPCSLCRQPSARLAFYADENGQVLGVCKACKPKLSSRKLDRL</sequence>
<keyword evidence="3" id="KW-1185">Reference proteome</keyword>
<dbReference type="Proteomes" id="UP000502136">
    <property type="component" value="Chromosome"/>
</dbReference>
<organism evidence="2 3">
    <name type="scientific">Paenibacillus albicereus</name>
    <dbReference type="NCBI Taxonomy" id="2726185"/>
    <lineage>
        <taxon>Bacteria</taxon>
        <taxon>Bacillati</taxon>
        <taxon>Bacillota</taxon>
        <taxon>Bacilli</taxon>
        <taxon>Bacillales</taxon>
        <taxon>Paenibacillaceae</taxon>
        <taxon>Paenibacillus</taxon>
    </lineage>
</organism>
<dbReference type="RefSeq" id="WP_168907683.1">
    <property type="nucleotide sequence ID" value="NZ_CP051428.1"/>
</dbReference>
<feature type="region of interest" description="Disordered" evidence="1">
    <location>
        <begin position="26"/>
        <end position="58"/>
    </location>
</feature>
<reference evidence="2 3" key="1">
    <citation type="submission" date="2020-04" db="EMBL/GenBank/DDBJ databases">
        <title>Novel Paenibacillus strain UniB2 isolated from commercial digestive syrup.</title>
        <authorList>
            <person name="Thorat V."/>
            <person name="Kirdat K."/>
            <person name="Tiwarekar B."/>
            <person name="Yadav A."/>
        </authorList>
    </citation>
    <scope>NUCLEOTIDE SEQUENCE [LARGE SCALE GENOMIC DNA]</scope>
    <source>
        <strain evidence="2 3">UniB2</strain>
    </source>
</reference>
<dbReference type="AlphaFoldDB" id="A0A6H2GYB0"/>
<dbReference type="EMBL" id="CP051428">
    <property type="protein sequence ID" value="QJC52108.1"/>
    <property type="molecule type" value="Genomic_DNA"/>
</dbReference>
<name>A0A6H2GYB0_9BACL</name>
<evidence type="ECO:0000256" key="1">
    <source>
        <dbReference type="SAM" id="MobiDB-lite"/>
    </source>
</evidence>
<evidence type="ECO:0000313" key="2">
    <source>
        <dbReference type="EMBL" id="QJC52108.1"/>
    </source>
</evidence>
<proteinExistence type="predicted"/>
<protein>
    <submittedName>
        <fullName evidence="2">Uncharacterized protein</fullName>
    </submittedName>
</protein>
<evidence type="ECO:0000313" key="3">
    <source>
        <dbReference type="Proteomes" id="UP000502136"/>
    </source>
</evidence>